<dbReference type="SUPFAM" id="SSF53335">
    <property type="entry name" value="S-adenosyl-L-methionine-dependent methyltransferases"/>
    <property type="match status" value="1"/>
</dbReference>
<evidence type="ECO:0000313" key="8">
    <source>
        <dbReference type="EMBL" id="SFB10307.1"/>
    </source>
</evidence>
<dbReference type="GO" id="GO:0009307">
    <property type="term" value="P:DNA restriction-modification system"/>
    <property type="evidence" value="ECO:0007669"/>
    <property type="project" value="UniProtKB-KW"/>
</dbReference>
<accession>A0A1I0YBY5</accession>
<evidence type="ECO:0000313" key="9">
    <source>
        <dbReference type="Proteomes" id="UP000183843"/>
    </source>
</evidence>
<dbReference type="InterPro" id="IPR029063">
    <property type="entry name" value="SAM-dependent_MTases_sf"/>
</dbReference>
<keyword evidence="4" id="KW-0680">Restriction system</keyword>
<feature type="active site" evidence="5">
    <location>
        <position position="91"/>
    </location>
</feature>
<proteinExistence type="inferred from homology"/>
<dbReference type="GO" id="GO:0003886">
    <property type="term" value="F:DNA (cytosine-5-)-methyltransferase activity"/>
    <property type="evidence" value="ECO:0007669"/>
    <property type="project" value="UniProtKB-EC"/>
</dbReference>
<dbReference type="PROSITE" id="PS00095">
    <property type="entry name" value="C5_MTASE_2"/>
    <property type="match status" value="1"/>
</dbReference>
<comment type="catalytic activity">
    <reaction evidence="7">
        <text>a 2'-deoxycytidine in DNA + S-adenosyl-L-methionine = a 5-methyl-2'-deoxycytidine in DNA + S-adenosyl-L-homocysteine + H(+)</text>
        <dbReference type="Rhea" id="RHEA:13681"/>
        <dbReference type="Rhea" id="RHEA-COMP:11369"/>
        <dbReference type="Rhea" id="RHEA-COMP:11370"/>
        <dbReference type="ChEBI" id="CHEBI:15378"/>
        <dbReference type="ChEBI" id="CHEBI:57856"/>
        <dbReference type="ChEBI" id="CHEBI:59789"/>
        <dbReference type="ChEBI" id="CHEBI:85452"/>
        <dbReference type="ChEBI" id="CHEBI:85454"/>
        <dbReference type="EC" id="2.1.1.37"/>
    </reaction>
</comment>
<dbReference type="RefSeq" id="WP_074816720.1">
    <property type="nucleotide sequence ID" value="NZ_FOJX01000011.1"/>
</dbReference>
<gene>
    <name evidence="8" type="ORF">SAMN05216587_11155</name>
</gene>
<name>A0A1I0YBY5_SELRU</name>
<dbReference type="PROSITE" id="PS00094">
    <property type="entry name" value="C5_MTASE_1"/>
    <property type="match status" value="1"/>
</dbReference>
<dbReference type="EC" id="2.1.1.37" evidence="7"/>
<dbReference type="Gene3D" id="3.90.120.10">
    <property type="entry name" value="DNA Methylase, subunit A, domain 2"/>
    <property type="match status" value="1"/>
</dbReference>
<evidence type="ECO:0000256" key="5">
    <source>
        <dbReference type="PROSITE-ProRule" id="PRU01016"/>
    </source>
</evidence>
<dbReference type="EMBL" id="FOJX01000011">
    <property type="protein sequence ID" value="SFB10307.1"/>
    <property type="molecule type" value="Genomic_DNA"/>
</dbReference>
<dbReference type="PANTHER" id="PTHR10629:SF52">
    <property type="entry name" value="DNA (CYTOSINE-5)-METHYLTRANSFERASE 1"/>
    <property type="match status" value="1"/>
</dbReference>
<sequence length="363" mass="41334">MYFEKVINKVKKYNAIDLFCGAGGLSYGFQQDNFDILVGIDSDQKALETFELNHKGAKSICGDITTITYEKDIKPLIGDKTIDIIVGGPPCQGMSLSGPRKFDDPRNKLYLSYIRLVKEIQPKAFVIENVPGLVGLFKGKIKESILTEFGKMGYDVKCEILCSADYGVPQNRRRVIFVGTKDANIEFHYPTPKSEIVTCEMALSDLPPLEDTLGEEIQDYAVQPQNDYQKLMRKNSDSVKNHIAANHTERVRKIISLVPAGGNYKDLPEEYRNTRNFHVAWTRFPDNKPAPTIDTGHRHHFHYKYNRVPTVRECARLQSFPDDFRFLGNKTQQFRQVGNAVPPLMAQEIAKQVRKVLEAKEER</sequence>
<evidence type="ECO:0000256" key="1">
    <source>
        <dbReference type="ARBA" id="ARBA00022603"/>
    </source>
</evidence>
<organism evidence="8 9">
    <name type="scientific">Selenomonas ruminantium</name>
    <dbReference type="NCBI Taxonomy" id="971"/>
    <lineage>
        <taxon>Bacteria</taxon>
        <taxon>Bacillati</taxon>
        <taxon>Bacillota</taxon>
        <taxon>Negativicutes</taxon>
        <taxon>Selenomonadales</taxon>
        <taxon>Selenomonadaceae</taxon>
        <taxon>Selenomonas</taxon>
    </lineage>
</organism>
<dbReference type="InterPro" id="IPR018117">
    <property type="entry name" value="C5_DNA_meth_AS"/>
</dbReference>
<dbReference type="NCBIfam" id="TIGR00675">
    <property type="entry name" value="dcm"/>
    <property type="match status" value="1"/>
</dbReference>
<protein>
    <recommendedName>
        <fullName evidence="7">Cytosine-specific methyltransferase</fullName>
        <ecNumber evidence="7">2.1.1.37</ecNumber>
    </recommendedName>
</protein>
<keyword evidence="2 5" id="KW-0808">Transferase</keyword>
<dbReference type="Proteomes" id="UP000183843">
    <property type="component" value="Unassembled WGS sequence"/>
</dbReference>
<evidence type="ECO:0000256" key="3">
    <source>
        <dbReference type="ARBA" id="ARBA00022691"/>
    </source>
</evidence>
<evidence type="ECO:0000256" key="2">
    <source>
        <dbReference type="ARBA" id="ARBA00022679"/>
    </source>
</evidence>
<evidence type="ECO:0000256" key="4">
    <source>
        <dbReference type="ARBA" id="ARBA00022747"/>
    </source>
</evidence>
<dbReference type="CDD" id="cd00315">
    <property type="entry name" value="Cyt_C5_DNA_methylase"/>
    <property type="match status" value="1"/>
</dbReference>
<dbReference type="AlphaFoldDB" id="A0A1I0YBY5"/>
<dbReference type="GO" id="GO:0044027">
    <property type="term" value="P:negative regulation of gene expression via chromosomal CpG island methylation"/>
    <property type="evidence" value="ECO:0007669"/>
    <property type="project" value="TreeGrafter"/>
</dbReference>
<dbReference type="GO" id="GO:0003677">
    <property type="term" value="F:DNA binding"/>
    <property type="evidence" value="ECO:0007669"/>
    <property type="project" value="TreeGrafter"/>
</dbReference>
<comment type="similarity">
    <text evidence="5 6">Belongs to the class I-like SAM-binding methyltransferase superfamily. C5-methyltransferase family.</text>
</comment>
<keyword evidence="3 5" id="KW-0949">S-adenosyl-L-methionine</keyword>
<dbReference type="InterPro" id="IPR031303">
    <property type="entry name" value="C5_meth_CS"/>
</dbReference>
<evidence type="ECO:0000256" key="6">
    <source>
        <dbReference type="RuleBase" id="RU000416"/>
    </source>
</evidence>
<dbReference type="Gene3D" id="3.40.50.150">
    <property type="entry name" value="Vaccinia Virus protein VP39"/>
    <property type="match status" value="1"/>
</dbReference>
<dbReference type="InterPro" id="IPR050390">
    <property type="entry name" value="C5-Methyltransferase"/>
</dbReference>
<dbReference type="PRINTS" id="PR00105">
    <property type="entry name" value="C5METTRFRASE"/>
</dbReference>
<keyword evidence="1 5" id="KW-0489">Methyltransferase</keyword>
<dbReference type="PROSITE" id="PS51679">
    <property type="entry name" value="SAM_MT_C5"/>
    <property type="match status" value="1"/>
</dbReference>
<dbReference type="Pfam" id="PF00145">
    <property type="entry name" value="DNA_methylase"/>
    <property type="match status" value="1"/>
</dbReference>
<dbReference type="GO" id="GO:0032259">
    <property type="term" value="P:methylation"/>
    <property type="evidence" value="ECO:0007669"/>
    <property type="project" value="UniProtKB-KW"/>
</dbReference>
<evidence type="ECO:0000256" key="7">
    <source>
        <dbReference type="RuleBase" id="RU000417"/>
    </source>
</evidence>
<dbReference type="InterPro" id="IPR001525">
    <property type="entry name" value="C5_MeTfrase"/>
</dbReference>
<reference evidence="8 9" key="1">
    <citation type="submission" date="2016-10" db="EMBL/GenBank/DDBJ databases">
        <authorList>
            <person name="de Groot N.N."/>
        </authorList>
    </citation>
    <scope>NUCLEOTIDE SEQUENCE [LARGE SCALE GENOMIC DNA]</scope>
    <source>
        <strain evidence="8 9">L14</strain>
    </source>
</reference>
<dbReference type="PANTHER" id="PTHR10629">
    <property type="entry name" value="CYTOSINE-SPECIFIC METHYLTRANSFERASE"/>
    <property type="match status" value="1"/>
</dbReference>